<accession>A0A835WCR3</accession>
<dbReference type="Pfam" id="PF00059">
    <property type="entry name" value="Lectin_C"/>
    <property type="match status" value="1"/>
</dbReference>
<organism evidence="3 4">
    <name type="scientific">Chlamydomonas schloesseri</name>
    <dbReference type="NCBI Taxonomy" id="2026947"/>
    <lineage>
        <taxon>Eukaryota</taxon>
        <taxon>Viridiplantae</taxon>
        <taxon>Chlorophyta</taxon>
        <taxon>core chlorophytes</taxon>
        <taxon>Chlorophyceae</taxon>
        <taxon>CS clade</taxon>
        <taxon>Chlamydomonadales</taxon>
        <taxon>Chlamydomonadaceae</taxon>
        <taxon>Chlamydomonas</taxon>
    </lineage>
</organism>
<name>A0A835WCR3_9CHLO</name>
<dbReference type="PANTHER" id="PTHR22801">
    <property type="entry name" value="LITHOSTATHINE"/>
    <property type="match status" value="1"/>
</dbReference>
<dbReference type="OrthoDB" id="418245at2759"/>
<comment type="caution">
    <text evidence="3">The sequence shown here is derived from an EMBL/GenBank/DDBJ whole genome shotgun (WGS) entry which is preliminary data.</text>
</comment>
<dbReference type="InterPro" id="IPR016187">
    <property type="entry name" value="CTDL_fold"/>
</dbReference>
<dbReference type="Proteomes" id="UP000613740">
    <property type="component" value="Unassembled WGS sequence"/>
</dbReference>
<dbReference type="Gene3D" id="3.10.100.10">
    <property type="entry name" value="Mannose-Binding Protein A, subunit A"/>
    <property type="match status" value="2"/>
</dbReference>
<evidence type="ECO:0000256" key="1">
    <source>
        <dbReference type="SAM" id="MobiDB-lite"/>
    </source>
</evidence>
<sequence>MRLRFDRAVVLGEAADNCHRAVLNFTAGLRPVPQRGCPFYQLDPGSDLTQPATLEVSSSTSCGGASQGRAGASSSLVLLQLSAPGTYWGNDNIVRVPEVEPAAAGSAAAAAFPALPTATAGRVLTSAGVAMRAVMPPVNKGMQLSVFRRAPPPSADYYSVRTRGLAFQGSGGMRISYGSFWGNDNLLISLQPAAWGAGAGAAQPGPPLPPQPVFTRSGTAFIGEVAWPSPPPPPPPPAAPAPDGFVLAGTRADRAYWAYTRDLTTHVQCSTQCTQPLRRGGLAWSAGLPSVRDADEHDTLISLFNGVRTKHFSGSTSSFPVLLLLGGYDDVTEGSWYWADGTPVTYGLFTPNSFSPWDVGEPNDAEGEDNLAMYGEGAWTDIGATQRGLCMCWTPATAAEGAVPVVPQPDERLGVLAMQQPVPSQLFSPIANPADWAVTAVFGARRYFVSARGMLLGRCQAMCWSDFPSSTGGGASIVSVHSQEENDAVGQLLRRSRRQLFDATGTLSAVPWLLILGGTDSEEKGTWSWMDGTPFDFGTPPGVTPPWHNSDKTDSRTQPDKGSVGPDKDCLNMWPTATWDDIGCSGVEGMCMCYTGT</sequence>
<gene>
    <name evidence="3" type="ORF">HYH02_008857</name>
</gene>
<evidence type="ECO:0000313" key="3">
    <source>
        <dbReference type="EMBL" id="KAG2444987.1"/>
    </source>
</evidence>
<reference evidence="3" key="1">
    <citation type="journal article" date="2020" name="bioRxiv">
        <title>Comparative genomics of Chlamydomonas.</title>
        <authorList>
            <person name="Craig R.J."/>
            <person name="Hasan A.R."/>
            <person name="Ness R.W."/>
            <person name="Keightley P.D."/>
        </authorList>
    </citation>
    <scope>NUCLEOTIDE SEQUENCE</scope>
    <source>
        <strain evidence="3">CCAP 11/173</strain>
    </source>
</reference>
<dbReference type="InterPro" id="IPR001304">
    <property type="entry name" value="C-type_lectin-like"/>
</dbReference>
<feature type="domain" description="C-type lectin" evidence="2">
    <location>
        <begin position="251"/>
        <end position="393"/>
    </location>
</feature>
<dbReference type="SMART" id="SM00034">
    <property type="entry name" value="CLECT"/>
    <property type="match status" value="2"/>
</dbReference>
<dbReference type="CDD" id="cd00037">
    <property type="entry name" value="CLECT"/>
    <property type="match status" value="1"/>
</dbReference>
<proteinExistence type="predicted"/>
<dbReference type="PROSITE" id="PS50041">
    <property type="entry name" value="C_TYPE_LECTIN_2"/>
    <property type="match status" value="2"/>
</dbReference>
<feature type="domain" description="C-type lectin" evidence="2">
    <location>
        <begin position="442"/>
        <end position="585"/>
    </location>
</feature>
<evidence type="ECO:0000313" key="4">
    <source>
        <dbReference type="Proteomes" id="UP000613740"/>
    </source>
</evidence>
<keyword evidence="4" id="KW-1185">Reference proteome</keyword>
<dbReference type="PANTHER" id="PTHR22801:SF63">
    <property type="entry name" value="C-TYPE LECTIN DOMAIN-CONTAINING PROTEIN"/>
    <property type="match status" value="1"/>
</dbReference>
<dbReference type="AlphaFoldDB" id="A0A835WCR3"/>
<feature type="compositionally biased region" description="Basic and acidic residues" evidence="1">
    <location>
        <begin position="549"/>
        <end position="559"/>
    </location>
</feature>
<dbReference type="InterPro" id="IPR016186">
    <property type="entry name" value="C-type_lectin-like/link_sf"/>
</dbReference>
<dbReference type="EMBL" id="JAEHOD010000028">
    <property type="protein sequence ID" value="KAG2444987.1"/>
    <property type="molecule type" value="Genomic_DNA"/>
</dbReference>
<evidence type="ECO:0000259" key="2">
    <source>
        <dbReference type="PROSITE" id="PS50041"/>
    </source>
</evidence>
<dbReference type="InterPro" id="IPR050801">
    <property type="entry name" value="Ca-Dep_Lectins_ImmuneDev"/>
</dbReference>
<dbReference type="SUPFAM" id="SSF56436">
    <property type="entry name" value="C-type lectin-like"/>
    <property type="match status" value="2"/>
</dbReference>
<protein>
    <recommendedName>
        <fullName evidence="2">C-type lectin domain-containing protein</fullName>
    </recommendedName>
</protein>
<feature type="region of interest" description="Disordered" evidence="1">
    <location>
        <begin position="538"/>
        <end position="568"/>
    </location>
</feature>